<comment type="caution">
    <text evidence="2">The sequence shown here is derived from an EMBL/GenBank/DDBJ whole genome shotgun (WGS) entry which is preliminary data.</text>
</comment>
<evidence type="ECO:0000256" key="1">
    <source>
        <dbReference type="SAM" id="Phobius"/>
    </source>
</evidence>
<protein>
    <submittedName>
        <fullName evidence="2">Uncharacterized protein</fullName>
    </submittedName>
</protein>
<gene>
    <name evidence="2" type="ORF">UU35_C0009G0030</name>
</gene>
<sequence length="88" mass="10142">MTALFTPHAFRVGVFFIFLYALCLIWPRMYPYGTDVLIHHLLSLKLLFPGFQGYAIGSIFWGGILSFIYGFIGSFLFHVFHKNCCRGK</sequence>
<keyword evidence="1" id="KW-1133">Transmembrane helix</keyword>
<name>A0A0G0UCR1_9BACT</name>
<reference evidence="2 3" key="1">
    <citation type="journal article" date="2015" name="Nature">
        <title>rRNA introns, odd ribosomes, and small enigmatic genomes across a large radiation of phyla.</title>
        <authorList>
            <person name="Brown C.T."/>
            <person name="Hug L.A."/>
            <person name="Thomas B.C."/>
            <person name="Sharon I."/>
            <person name="Castelle C.J."/>
            <person name="Singh A."/>
            <person name="Wilkins M.J."/>
            <person name="Williams K.H."/>
            <person name="Banfield J.F."/>
        </authorList>
    </citation>
    <scope>NUCLEOTIDE SEQUENCE [LARGE SCALE GENOMIC DNA]</scope>
</reference>
<proteinExistence type="predicted"/>
<feature type="transmembrane region" description="Helical" evidence="1">
    <location>
        <begin position="51"/>
        <end position="80"/>
    </location>
</feature>
<organism evidence="2 3">
    <name type="scientific">Candidatus Uhrbacteria bacterium GW2011_GWC2_41_11</name>
    <dbReference type="NCBI Taxonomy" id="1618985"/>
    <lineage>
        <taxon>Bacteria</taxon>
        <taxon>Candidatus Uhriibacteriota</taxon>
    </lineage>
</organism>
<keyword evidence="1" id="KW-0812">Transmembrane</keyword>
<evidence type="ECO:0000313" key="2">
    <source>
        <dbReference type="EMBL" id="KKR86743.1"/>
    </source>
</evidence>
<keyword evidence="1" id="KW-0472">Membrane</keyword>
<dbReference type="EMBL" id="LCAH01000009">
    <property type="protein sequence ID" value="KKR86743.1"/>
    <property type="molecule type" value="Genomic_DNA"/>
</dbReference>
<dbReference type="Proteomes" id="UP000034616">
    <property type="component" value="Unassembled WGS sequence"/>
</dbReference>
<feature type="transmembrane region" description="Helical" evidence="1">
    <location>
        <begin position="12"/>
        <end position="31"/>
    </location>
</feature>
<accession>A0A0G0UCR1</accession>
<evidence type="ECO:0000313" key="3">
    <source>
        <dbReference type="Proteomes" id="UP000034616"/>
    </source>
</evidence>
<dbReference type="AlphaFoldDB" id="A0A0G0UCR1"/>